<dbReference type="Pfam" id="PF01370">
    <property type="entry name" value="Epimerase"/>
    <property type="match status" value="1"/>
</dbReference>
<keyword evidence="4" id="KW-0456">Lyase</keyword>
<dbReference type="SUPFAM" id="SSF51735">
    <property type="entry name" value="NAD(P)-binding Rossmann-fold domains"/>
    <property type="match status" value="1"/>
</dbReference>
<name>A0A2R8CA05_9RHOB</name>
<keyword evidence="1" id="KW-0521">NADP</keyword>
<dbReference type="EC" id="4.2.1.46" evidence="4"/>
<organism evidence="4 5">
    <name type="scientific">Falsiruegeria mediterranea M17</name>
    <dbReference type="NCBI Taxonomy" id="1200281"/>
    <lineage>
        <taxon>Bacteria</taxon>
        <taxon>Pseudomonadati</taxon>
        <taxon>Pseudomonadota</taxon>
        <taxon>Alphaproteobacteria</taxon>
        <taxon>Rhodobacterales</taxon>
        <taxon>Roseobacteraceae</taxon>
        <taxon>Falsiruegeria</taxon>
    </lineage>
</organism>
<evidence type="ECO:0000313" key="4">
    <source>
        <dbReference type="EMBL" id="SPJ29213.1"/>
    </source>
</evidence>
<dbReference type="InterPro" id="IPR036291">
    <property type="entry name" value="NAD(P)-bd_dom_sf"/>
</dbReference>
<dbReference type="Gene3D" id="3.40.50.720">
    <property type="entry name" value="NAD(P)-binding Rossmann-like Domain"/>
    <property type="match status" value="1"/>
</dbReference>
<reference evidence="5" key="1">
    <citation type="submission" date="2018-03" db="EMBL/GenBank/DDBJ databases">
        <authorList>
            <person name="Rodrigo-Torres L."/>
            <person name="Arahal R. D."/>
            <person name="Lucena T."/>
        </authorList>
    </citation>
    <scope>NUCLEOTIDE SEQUENCE [LARGE SCALE GENOMIC DNA]</scope>
    <source>
        <strain evidence="5">CECT 7615</strain>
    </source>
</reference>
<evidence type="ECO:0000313" key="5">
    <source>
        <dbReference type="Proteomes" id="UP000244898"/>
    </source>
</evidence>
<dbReference type="OrthoDB" id="9801785at2"/>
<accession>A0A2R8CA05</accession>
<keyword evidence="2" id="KW-0119">Carbohydrate metabolism</keyword>
<evidence type="ECO:0000256" key="1">
    <source>
        <dbReference type="ARBA" id="ARBA00022857"/>
    </source>
</evidence>
<feature type="domain" description="NAD-dependent epimerase/dehydratase" evidence="3">
    <location>
        <begin position="4"/>
        <end position="241"/>
    </location>
</feature>
<sequence length="322" mass="35052">MKYYMTGATGFLSAYIIRDLVKDGHEVVVTDLAPHPEFVADMVGDESLMKQVTIERLDVTDLGAMILSMKQHKPQRVIHMATLLGAASDANPGLAIRVIQGGTNNIMTACVALDVEKLVYASSANVTGLPHLFEGNEVPNDAFLTSADFYGVQKIGTEHLSRLFKEKYGLDSTGLRYMSIYGYGKAFNAARGSLSPFHTELIDNPALGKPGKAPYGDALLDWLYVEDGARATVLAANTPNTPSRGLNVCGQRATVNEVAETVRKFIPDAQLDVAPGDWKFPPYLYDAKTTADEIGYTPEYSLDEGLRKNIDMLRTRAGLPTV</sequence>
<evidence type="ECO:0000256" key="2">
    <source>
        <dbReference type="ARBA" id="ARBA00023277"/>
    </source>
</evidence>
<dbReference type="RefSeq" id="WP_108788375.1">
    <property type="nucleotide sequence ID" value="NZ_ONZG01000006.1"/>
</dbReference>
<dbReference type="PANTHER" id="PTHR43103:SF3">
    <property type="entry name" value="ADP-L-GLYCERO-D-MANNO-HEPTOSE-6-EPIMERASE"/>
    <property type="match status" value="1"/>
</dbReference>
<protein>
    <submittedName>
        <fullName evidence="4">dTDP-glucose 4,6-dehydratase</fullName>
        <ecNumber evidence="4">4.2.1.46</ecNumber>
    </submittedName>
</protein>
<dbReference type="GO" id="GO:0008460">
    <property type="term" value="F:dTDP-glucose 4,6-dehydratase activity"/>
    <property type="evidence" value="ECO:0007669"/>
    <property type="project" value="UniProtKB-EC"/>
</dbReference>
<dbReference type="EMBL" id="ONZG01000006">
    <property type="protein sequence ID" value="SPJ29213.1"/>
    <property type="molecule type" value="Genomic_DNA"/>
</dbReference>
<evidence type="ECO:0000259" key="3">
    <source>
        <dbReference type="Pfam" id="PF01370"/>
    </source>
</evidence>
<proteinExistence type="predicted"/>
<dbReference type="InterPro" id="IPR001509">
    <property type="entry name" value="Epimerase_deHydtase"/>
</dbReference>
<keyword evidence="5" id="KW-1185">Reference proteome</keyword>
<dbReference type="PANTHER" id="PTHR43103">
    <property type="entry name" value="NUCLEOSIDE-DIPHOSPHATE-SUGAR EPIMERASE"/>
    <property type="match status" value="1"/>
</dbReference>
<dbReference type="AlphaFoldDB" id="A0A2R8CA05"/>
<gene>
    <name evidence="4" type="primary">rfbB</name>
    <name evidence="4" type="ORF">TRM7615_02726</name>
</gene>
<dbReference type="Proteomes" id="UP000244898">
    <property type="component" value="Unassembled WGS sequence"/>
</dbReference>